<dbReference type="Proteomes" id="UP000276603">
    <property type="component" value="Unassembled WGS sequence"/>
</dbReference>
<dbReference type="Gene3D" id="1.10.10.10">
    <property type="entry name" value="Winged helix-like DNA-binding domain superfamily/Winged helix DNA-binding domain"/>
    <property type="match status" value="1"/>
</dbReference>
<dbReference type="RefSeq" id="WP_120712159.1">
    <property type="nucleotide sequence ID" value="NZ_RBCJ01000003.1"/>
</dbReference>
<dbReference type="InterPro" id="IPR000944">
    <property type="entry name" value="Tscrpt_reg_Rrf2"/>
</dbReference>
<comment type="caution">
    <text evidence="1">The sequence shown here is derived from an EMBL/GenBank/DDBJ whole genome shotgun (WGS) entry which is preliminary data.</text>
</comment>
<dbReference type="PANTHER" id="PTHR33221:SF14">
    <property type="entry name" value="HTH-TYPE TRANSCRIPTIONAL REGULATOR AQ_268-RELATED"/>
    <property type="match status" value="1"/>
</dbReference>
<dbReference type="AlphaFoldDB" id="A0A3B0C5G0"/>
<dbReference type="SUPFAM" id="SSF46785">
    <property type="entry name" value="Winged helix' DNA-binding domain"/>
    <property type="match status" value="1"/>
</dbReference>
<proteinExistence type="predicted"/>
<protein>
    <submittedName>
        <fullName evidence="1">Rrf2 family transcriptional regulator</fullName>
    </submittedName>
</protein>
<dbReference type="GO" id="GO:0005829">
    <property type="term" value="C:cytosol"/>
    <property type="evidence" value="ECO:0007669"/>
    <property type="project" value="TreeGrafter"/>
</dbReference>
<sequence>MLSNSSKYALKAVLYLAVHSSMEKKILAKDISEPINVPRAYIAKILQELSRHNMVSSMRGPGGGFYLNEENKKTLLFDIINLIDGDNRLTSCVLSLHKCDNENPCPMHHLVDDTKASFVKKLKETSVEDLTSEIRSGKSFLPI</sequence>
<dbReference type="PANTHER" id="PTHR33221">
    <property type="entry name" value="WINGED HELIX-TURN-HELIX TRANSCRIPTIONAL REGULATOR, RRF2 FAMILY"/>
    <property type="match status" value="1"/>
</dbReference>
<gene>
    <name evidence="1" type="ORF">D7Z94_13580</name>
</gene>
<dbReference type="PROSITE" id="PS51197">
    <property type="entry name" value="HTH_RRF2_2"/>
    <property type="match status" value="1"/>
</dbReference>
<dbReference type="NCBIfam" id="TIGR00738">
    <property type="entry name" value="rrf2_super"/>
    <property type="match status" value="1"/>
</dbReference>
<dbReference type="EMBL" id="RBCJ01000003">
    <property type="protein sequence ID" value="RKN79344.1"/>
    <property type="molecule type" value="Genomic_DNA"/>
</dbReference>
<evidence type="ECO:0000313" key="2">
    <source>
        <dbReference type="Proteomes" id="UP000276603"/>
    </source>
</evidence>
<dbReference type="InterPro" id="IPR036388">
    <property type="entry name" value="WH-like_DNA-bd_sf"/>
</dbReference>
<dbReference type="OrthoDB" id="9808360at2"/>
<dbReference type="Pfam" id="PF02082">
    <property type="entry name" value="Rrf2"/>
    <property type="match status" value="1"/>
</dbReference>
<accession>A0A3B0C5G0</accession>
<keyword evidence="2" id="KW-1185">Reference proteome</keyword>
<name>A0A3B0C5G0_9FLAO</name>
<dbReference type="GO" id="GO:0003700">
    <property type="term" value="F:DNA-binding transcription factor activity"/>
    <property type="evidence" value="ECO:0007669"/>
    <property type="project" value="TreeGrafter"/>
</dbReference>
<evidence type="ECO:0000313" key="1">
    <source>
        <dbReference type="EMBL" id="RKN79344.1"/>
    </source>
</evidence>
<reference evidence="1 2" key="1">
    <citation type="submission" date="2018-10" db="EMBL/GenBank/DDBJ databases">
        <title>Ulvibacterium marinum gen. nov., sp. nov., a novel marine bacterium of the family Flavobacteriaceae, isolated from a culture of the green alga Ulva prolifera.</title>
        <authorList>
            <person name="Zhang Z."/>
        </authorList>
    </citation>
    <scope>NUCLEOTIDE SEQUENCE [LARGE SCALE GENOMIC DNA]</scope>
    <source>
        <strain evidence="1 2">CCMM003</strain>
    </source>
</reference>
<organism evidence="1 2">
    <name type="scientific">Ulvibacterium marinum</name>
    <dbReference type="NCBI Taxonomy" id="2419782"/>
    <lineage>
        <taxon>Bacteria</taxon>
        <taxon>Pseudomonadati</taxon>
        <taxon>Bacteroidota</taxon>
        <taxon>Flavobacteriia</taxon>
        <taxon>Flavobacteriales</taxon>
        <taxon>Flavobacteriaceae</taxon>
        <taxon>Ulvibacterium</taxon>
    </lineage>
</organism>
<dbReference type="InterPro" id="IPR036390">
    <property type="entry name" value="WH_DNA-bd_sf"/>
</dbReference>